<accession>A0A8J4E972</accession>
<evidence type="ECO:0000259" key="2">
    <source>
        <dbReference type="Pfam" id="PF14742"/>
    </source>
</evidence>
<name>A0A8J4E972_9ACTN</name>
<gene>
    <name evidence="4" type="ORF">Voc01_018270</name>
</gene>
<evidence type="ECO:0000313" key="5">
    <source>
        <dbReference type="Proteomes" id="UP000635606"/>
    </source>
</evidence>
<keyword evidence="4" id="KW-0032">Aminotransferase</keyword>
<dbReference type="RefSeq" id="WP_203926881.1">
    <property type="nucleotide sequence ID" value="NZ_BOPH01000022.1"/>
</dbReference>
<keyword evidence="5" id="KW-1185">Reference proteome</keyword>
<reference evidence="4" key="1">
    <citation type="submission" date="2021-01" db="EMBL/GenBank/DDBJ databases">
        <title>Whole genome shotgun sequence of Virgisporangium ochraceum NBRC 16418.</title>
        <authorList>
            <person name="Komaki H."/>
            <person name="Tamura T."/>
        </authorList>
    </citation>
    <scope>NUCLEOTIDE SEQUENCE</scope>
    <source>
        <strain evidence="4">NBRC 16418</strain>
    </source>
</reference>
<feature type="region of interest" description="Disordered" evidence="1">
    <location>
        <begin position="190"/>
        <end position="211"/>
    </location>
</feature>
<dbReference type="Pfam" id="PF22422">
    <property type="entry name" value="MGH1-like_GH"/>
    <property type="match status" value="1"/>
</dbReference>
<feature type="domain" description="Putative glycogen debranching enzyme N-terminal" evidence="2">
    <location>
        <begin position="8"/>
        <end position="183"/>
    </location>
</feature>
<comment type="caution">
    <text evidence="4">The sequence shown here is derived from an EMBL/GenBank/DDBJ whole genome shotgun (WGS) entry which is preliminary data.</text>
</comment>
<dbReference type="AlphaFoldDB" id="A0A8J4E972"/>
<dbReference type="EMBL" id="BOPH01000022">
    <property type="protein sequence ID" value="GIJ66910.1"/>
    <property type="molecule type" value="Genomic_DNA"/>
</dbReference>
<sequence length="639" mass="69634">MTGTGVFDGTTFVVSDGSGDITPDRDHPTGLFHRDTRHLSRWEVRLDGRPLVALNSADPASFTLVEPTGTVYRDPTLSLTRDRVVAGGLRESLRLANHGDAAVTVELSVLFEADFADLFEVKDQLRKAGRLTSTVDGDRVVLSYRRADFHRETVVRAPGAFLTARSLTFRVPLEPTGEWTGEVRVEVGPSPAVRRPAPLTGAPRLDTDSPDLERTYRTSVADLAALTFVPLPDLDPDGAAPAAGLPWFMALFGRDSLITSYQALPFAPDLCRGTLRALAACQATTDDPFRDAEPGKIAHELRHGELTHVGDRPHSPYYGSADATPLFLVVLDEYERWTGDAATVRDLEGAARAALAWLDRDFVTYDSRNPVSGLPVQCWKDSPDAIVHPDGRVAPLPHATCEIQGYAYDALVRSARLARSCWDDEELARSLETRARALRERFLDRFWLPDRGFYALALDGDDAPVATLTSNIGHLLWSGIVPDEHVDAVVGHLLGPDLFSGWGIRTLAAGQRPYNPMGYHRGTVWPHDTALVVAGLTRYGRRAEAARVATALLEAAPFFDFRLPEVFVGTDRGGAPVAYPTACSPQAWAAGTPLLLLRALLGLEPDGDRLTVDPYVPSGRLGLRDVPGRWGRADAVKIP</sequence>
<dbReference type="GO" id="GO:0005975">
    <property type="term" value="P:carbohydrate metabolic process"/>
    <property type="evidence" value="ECO:0007669"/>
    <property type="project" value="InterPro"/>
</dbReference>
<evidence type="ECO:0000313" key="4">
    <source>
        <dbReference type="EMBL" id="GIJ66910.1"/>
    </source>
</evidence>
<proteinExistence type="predicted"/>
<dbReference type="Pfam" id="PF14742">
    <property type="entry name" value="GDE_N_bis"/>
    <property type="match status" value="1"/>
</dbReference>
<organism evidence="4 5">
    <name type="scientific">Virgisporangium ochraceum</name>
    <dbReference type="NCBI Taxonomy" id="65505"/>
    <lineage>
        <taxon>Bacteria</taxon>
        <taxon>Bacillati</taxon>
        <taxon>Actinomycetota</taxon>
        <taxon>Actinomycetes</taxon>
        <taxon>Micromonosporales</taxon>
        <taxon>Micromonosporaceae</taxon>
        <taxon>Virgisporangium</taxon>
    </lineage>
</organism>
<dbReference type="Gene3D" id="1.50.10.10">
    <property type="match status" value="1"/>
</dbReference>
<evidence type="ECO:0000256" key="1">
    <source>
        <dbReference type="SAM" id="MobiDB-lite"/>
    </source>
</evidence>
<dbReference type="InterPro" id="IPR054491">
    <property type="entry name" value="MGH1-like_GH"/>
</dbReference>
<keyword evidence="4" id="KW-0808">Transferase</keyword>
<dbReference type="Proteomes" id="UP000635606">
    <property type="component" value="Unassembled WGS sequence"/>
</dbReference>
<dbReference type="InterPro" id="IPR008928">
    <property type="entry name" value="6-hairpin_glycosidase_sf"/>
</dbReference>
<dbReference type="GO" id="GO:0008483">
    <property type="term" value="F:transaminase activity"/>
    <property type="evidence" value="ECO:0007669"/>
    <property type="project" value="UniProtKB-KW"/>
</dbReference>
<dbReference type="SUPFAM" id="SSF48208">
    <property type="entry name" value="Six-hairpin glycosidases"/>
    <property type="match status" value="1"/>
</dbReference>
<protein>
    <submittedName>
        <fullName evidence="4">Aminotransferase</fullName>
    </submittedName>
</protein>
<dbReference type="InterPro" id="IPR032856">
    <property type="entry name" value="GDE_N_bis"/>
</dbReference>
<feature type="domain" description="Mannosylglycerate hydrolase MGH1-like glycoside hydrolase" evidence="3">
    <location>
        <begin position="400"/>
        <end position="555"/>
    </location>
</feature>
<evidence type="ECO:0000259" key="3">
    <source>
        <dbReference type="Pfam" id="PF22422"/>
    </source>
</evidence>
<dbReference type="InterPro" id="IPR012341">
    <property type="entry name" value="6hp_glycosidase-like_sf"/>
</dbReference>